<organism evidence="1 2">
    <name type="scientific">Sphaerodactylus townsendi</name>
    <dbReference type="NCBI Taxonomy" id="933632"/>
    <lineage>
        <taxon>Eukaryota</taxon>
        <taxon>Metazoa</taxon>
        <taxon>Chordata</taxon>
        <taxon>Craniata</taxon>
        <taxon>Vertebrata</taxon>
        <taxon>Euteleostomi</taxon>
        <taxon>Lepidosauria</taxon>
        <taxon>Squamata</taxon>
        <taxon>Bifurcata</taxon>
        <taxon>Gekkota</taxon>
        <taxon>Sphaerodactylidae</taxon>
        <taxon>Sphaerodactylus</taxon>
    </lineage>
</organism>
<keyword evidence="2" id="KW-1185">Reference proteome</keyword>
<proteinExistence type="predicted"/>
<name>A0ACB8ERL8_9SAUR</name>
<evidence type="ECO:0000313" key="2">
    <source>
        <dbReference type="Proteomes" id="UP000827872"/>
    </source>
</evidence>
<gene>
    <name evidence="1" type="ORF">K3G42_024343</name>
</gene>
<dbReference type="Proteomes" id="UP000827872">
    <property type="component" value="Linkage Group LG07"/>
</dbReference>
<sequence length="69" mass="7849">MAPRIRCTVRGLGPWRPSPHLKPALLKLIEELRKRQARGSGPLRHSLVLVVQRRRPAAEPAPSSQSRRR</sequence>
<accession>A0ACB8ERL8</accession>
<dbReference type="EMBL" id="CM037620">
    <property type="protein sequence ID" value="KAH7995310.1"/>
    <property type="molecule type" value="Genomic_DNA"/>
</dbReference>
<protein>
    <submittedName>
        <fullName evidence="1">Uncharacterized protein</fullName>
    </submittedName>
</protein>
<reference evidence="1" key="1">
    <citation type="submission" date="2021-08" db="EMBL/GenBank/DDBJ databases">
        <title>The first chromosome-level gecko genome reveals the dynamic sex chromosomes of Neotropical dwarf geckos (Sphaerodactylidae: Sphaerodactylus).</title>
        <authorList>
            <person name="Pinto B.J."/>
            <person name="Keating S.E."/>
            <person name="Gamble T."/>
        </authorList>
    </citation>
    <scope>NUCLEOTIDE SEQUENCE</scope>
    <source>
        <strain evidence="1">TG3544</strain>
    </source>
</reference>
<evidence type="ECO:0000313" key="1">
    <source>
        <dbReference type="EMBL" id="KAH7995310.1"/>
    </source>
</evidence>
<comment type="caution">
    <text evidence="1">The sequence shown here is derived from an EMBL/GenBank/DDBJ whole genome shotgun (WGS) entry which is preliminary data.</text>
</comment>